<protein>
    <submittedName>
        <fullName evidence="2">Uncharacterized protein</fullName>
    </submittedName>
</protein>
<evidence type="ECO:0000313" key="3">
    <source>
        <dbReference type="Proteomes" id="UP000448038"/>
    </source>
</evidence>
<dbReference type="Proteomes" id="UP000448038">
    <property type="component" value="Unassembled WGS sequence"/>
</dbReference>
<name>A0A844P697_ALIFS</name>
<dbReference type="RefSeq" id="WP_155656822.1">
    <property type="nucleotide sequence ID" value="NZ_WOBN01000069.1"/>
</dbReference>
<dbReference type="EMBL" id="WOBN01000069">
    <property type="protein sequence ID" value="MUK51542.1"/>
    <property type="molecule type" value="Genomic_DNA"/>
</dbReference>
<keyword evidence="1" id="KW-1133">Transmembrane helix</keyword>
<dbReference type="AlphaFoldDB" id="A0A844P697"/>
<reference evidence="2 3" key="1">
    <citation type="submission" date="2019-11" db="EMBL/GenBank/DDBJ databases">
        <title>Using colonization assays and comparative genomics to discover symbiosis behaviors and factors in Vibrio fischeri.</title>
        <authorList>
            <person name="Bongrand C."/>
            <person name="Moriano-Gutierrez S."/>
            <person name="Arevalo P."/>
            <person name="Mcfall-Ngai M."/>
            <person name="Visick K."/>
            <person name="Polz M.F."/>
            <person name="Ruby E.G."/>
        </authorList>
    </citation>
    <scope>NUCLEOTIDE SEQUENCE [LARGE SCALE GENOMIC DNA]</scope>
    <source>
        <strain evidence="3">emors.4.1</strain>
    </source>
</reference>
<proteinExistence type="predicted"/>
<keyword evidence="1" id="KW-0472">Membrane</keyword>
<evidence type="ECO:0000256" key="1">
    <source>
        <dbReference type="SAM" id="Phobius"/>
    </source>
</evidence>
<keyword evidence="1" id="KW-0812">Transmembrane</keyword>
<accession>A0A844P697</accession>
<sequence length="164" mass="18921">MDNISTILISSISTASVLGLIAFIFRSWIIERLKASIKYEYDLKKLDIENQKEIRTKSEVVADLLAEWVRQCEHLDYHQLNKLSFQAYLWLPKELAEDLSDSLAHQKGSKDVRTLLKDIRTHLHGKDDGLASNCVIVFDEPECHLNHMPLYRNEGSSKRNIIRG</sequence>
<gene>
    <name evidence="2" type="ORF">GNP88_20885</name>
</gene>
<feature type="transmembrane region" description="Helical" evidence="1">
    <location>
        <begin position="6"/>
        <end position="29"/>
    </location>
</feature>
<organism evidence="2 3">
    <name type="scientific">Aliivibrio fischeri</name>
    <name type="common">Vibrio fischeri</name>
    <dbReference type="NCBI Taxonomy" id="668"/>
    <lineage>
        <taxon>Bacteria</taxon>
        <taxon>Pseudomonadati</taxon>
        <taxon>Pseudomonadota</taxon>
        <taxon>Gammaproteobacteria</taxon>
        <taxon>Vibrionales</taxon>
        <taxon>Vibrionaceae</taxon>
        <taxon>Aliivibrio</taxon>
    </lineage>
</organism>
<comment type="caution">
    <text evidence="2">The sequence shown here is derived from an EMBL/GenBank/DDBJ whole genome shotgun (WGS) entry which is preliminary data.</text>
</comment>
<evidence type="ECO:0000313" key="2">
    <source>
        <dbReference type="EMBL" id="MUK51542.1"/>
    </source>
</evidence>